<dbReference type="InterPro" id="IPR018062">
    <property type="entry name" value="HTH_AraC-typ_CS"/>
</dbReference>
<dbReference type="PROSITE" id="PS01124">
    <property type="entry name" value="HTH_ARAC_FAMILY_2"/>
    <property type="match status" value="1"/>
</dbReference>
<dbReference type="Gene3D" id="1.10.10.60">
    <property type="entry name" value="Homeodomain-like"/>
    <property type="match status" value="2"/>
</dbReference>
<dbReference type="EMBL" id="JAFBCV010000001">
    <property type="protein sequence ID" value="MBM7836869.1"/>
    <property type="molecule type" value="Genomic_DNA"/>
</dbReference>
<keyword evidence="4" id="KW-0472">Membrane</keyword>
<dbReference type="PRINTS" id="PR00032">
    <property type="entry name" value="HTHARAC"/>
</dbReference>
<evidence type="ECO:0000256" key="3">
    <source>
        <dbReference type="ARBA" id="ARBA00023163"/>
    </source>
</evidence>
<dbReference type="PROSITE" id="PS00041">
    <property type="entry name" value="HTH_ARAC_FAMILY_1"/>
    <property type="match status" value="1"/>
</dbReference>
<proteinExistence type="predicted"/>
<accession>A0ABS2SMX9</accession>
<feature type="domain" description="HTH araC/xylS-type" evidence="5">
    <location>
        <begin position="634"/>
        <end position="733"/>
    </location>
</feature>
<keyword evidence="2" id="KW-0238">DNA-binding</keyword>
<evidence type="ECO:0000256" key="4">
    <source>
        <dbReference type="SAM" id="Phobius"/>
    </source>
</evidence>
<dbReference type="PANTHER" id="PTHR43280">
    <property type="entry name" value="ARAC-FAMILY TRANSCRIPTIONAL REGULATOR"/>
    <property type="match status" value="1"/>
</dbReference>
<keyword evidence="7" id="KW-1185">Reference proteome</keyword>
<gene>
    <name evidence="6" type="ORF">JOC54_000100</name>
</gene>
<sequence length="737" mass="85026">MKKWLRKQSMLRKYLLSYIIVFTLPVLLLVFYFYPQTASIIENTATDNANAVLNQTVRNIDMQLGSIGRYPDAIHRNNLITLQLFLDENSYHTNEIMTEMEKLYGYQSFVDKAILFNKYSGSFYSFPGSYSGEDFNEPGSTFYYPEWSKSEMLSDLNQVDEMVLRPAEPIIQKGQWQQTYDAVTIMMSVPYRNLNAYGVLMLVIPEENFFLDVATNTPHHMFVLEEEGRLLASSNGADQVDTSRLREWQAGEQVTIDGVKYVVNLQESALHGITVLSLTSIQDVLQSLSQLQFTTLLLILLILAIEFGLIYLFIKTNYEPIRRLRMQALASVESIPQQGLNEFETVSYAFDSLHNENMELVNQTLRNQNRSKENLLIQLLNGTFSEDDRLAERTQKRDVYLRNFICCITLFAKDRNIISLLTIIRETFGLDDSLSSTACYGIGGMRHEDFILIVTFDNEDELKTYIHQLYQLRSIYRVGIGTLEEASMMNKSYTHSLAALEMAILNQNEQVVAFETIDVENADKLQLLFDSINALEMTIVRGDADQFQLRLTKLMEQMRTSINRMAILKMVYINTHNILAKEINKRGHQEPYCYALSEKEMNLEDLHSKLHFMGKVIQENMQLTKQQNGSVNIKEILQYVDDHYSEESMSLQRIADEFQLSYSNFSHFFKKKTTENFAAYLEKVRINSAKTKLVETNLAIKEIALQVGYSNANSFTRSFKKTIGQTPGDFRRLKKGE</sequence>
<keyword evidence="4" id="KW-0812">Transmembrane</keyword>
<evidence type="ECO:0000313" key="6">
    <source>
        <dbReference type="EMBL" id="MBM7836869.1"/>
    </source>
</evidence>
<feature type="transmembrane region" description="Helical" evidence="4">
    <location>
        <begin position="15"/>
        <end position="34"/>
    </location>
</feature>
<dbReference type="InterPro" id="IPR009057">
    <property type="entry name" value="Homeodomain-like_sf"/>
</dbReference>
<keyword evidence="4" id="KW-1133">Transmembrane helix</keyword>
<organism evidence="6 7">
    <name type="scientific">Shouchella xiaoxiensis</name>
    <dbReference type="NCBI Taxonomy" id="766895"/>
    <lineage>
        <taxon>Bacteria</taxon>
        <taxon>Bacillati</taxon>
        <taxon>Bacillota</taxon>
        <taxon>Bacilli</taxon>
        <taxon>Bacillales</taxon>
        <taxon>Bacillaceae</taxon>
        <taxon>Shouchella</taxon>
    </lineage>
</organism>
<protein>
    <submittedName>
        <fullName evidence="6">AraC-like DNA-binding protein</fullName>
    </submittedName>
</protein>
<keyword evidence="1" id="KW-0805">Transcription regulation</keyword>
<dbReference type="SMART" id="SM00342">
    <property type="entry name" value="HTH_ARAC"/>
    <property type="match status" value="1"/>
</dbReference>
<keyword evidence="3" id="KW-0804">Transcription</keyword>
<feature type="transmembrane region" description="Helical" evidence="4">
    <location>
        <begin position="293"/>
        <end position="314"/>
    </location>
</feature>
<dbReference type="Proteomes" id="UP001179280">
    <property type="component" value="Unassembled WGS sequence"/>
</dbReference>
<dbReference type="RefSeq" id="WP_204463569.1">
    <property type="nucleotide sequence ID" value="NZ_JAFBCV010000001.1"/>
</dbReference>
<evidence type="ECO:0000256" key="2">
    <source>
        <dbReference type="ARBA" id="ARBA00023125"/>
    </source>
</evidence>
<evidence type="ECO:0000259" key="5">
    <source>
        <dbReference type="PROSITE" id="PS01124"/>
    </source>
</evidence>
<evidence type="ECO:0000313" key="7">
    <source>
        <dbReference type="Proteomes" id="UP001179280"/>
    </source>
</evidence>
<evidence type="ECO:0000256" key="1">
    <source>
        <dbReference type="ARBA" id="ARBA00023015"/>
    </source>
</evidence>
<name>A0ABS2SMX9_9BACI</name>
<dbReference type="Pfam" id="PF12833">
    <property type="entry name" value="HTH_18"/>
    <property type="match status" value="1"/>
</dbReference>
<dbReference type="PANTHER" id="PTHR43280:SF28">
    <property type="entry name" value="HTH-TYPE TRANSCRIPTIONAL ACTIVATOR RHAS"/>
    <property type="match status" value="1"/>
</dbReference>
<dbReference type="SUPFAM" id="SSF46689">
    <property type="entry name" value="Homeodomain-like"/>
    <property type="match status" value="1"/>
</dbReference>
<comment type="caution">
    <text evidence="6">The sequence shown here is derived from an EMBL/GenBank/DDBJ whole genome shotgun (WGS) entry which is preliminary data.</text>
</comment>
<reference evidence="6" key="1">
    <citation type="submission" date="2021-01" db="EMBL/GenBank/DDBJ databases">
        <title>Genomic Encyclopedia of Type Strains, Phase IV (KMG-IV): sequencing the most valuable type-strain genomes for metagenomic binning, comparative biology and taxonomic classification.</title>
        <authorList>
            <person name="Goeker M."/>
        </authorList>
    </citation>
    <scope>NUCLEOTIDE SEQUENCE</scope>
    <source>
        <strain evidence="6">DSM 21943</strain>
    </source>
</reference>
<dbReference type="InterPro" id="IPR020449">
    <property type="entry name" value="Tscrpt_reg_AraC-type_HTH"/>
</dbReference>
<dbReference type="InterPro" id="IPR018060">
    <property type="entry name" value="HTH_AraC"/>
</dbReference>